<accession>A0AAE0F678</accession>
<keyword evidence="4 8" id="KW-1133">Transmembrane helix</keyword>
<feature type="domain" description="CNNM transmembrane" evidence="11">
    <location>
        <begin position="171"/>
        <end position="357"/>
    </location>
</feature>
<keyword evidence="6 8" id="KW-0472">Membrane</keyword>
<dbReference type="Proteomes" id="UP001190700">
    <property type="component" value="Unassembled WGS sequence"/>
</dbReference>
<feature type="transmembrane region" description="Helical" evidence="9">
    <location>
        <begin position="230"/>
        <end position="250"/>
    </location>
</feature>
<dbReference type="InterPro" id="IPR002550">
    <property type="entry name" value="CNNM"/>
</dbReference>
<gene>
    <name evidence="12" type="ORF">CYMTET_38838</name>
</gene>
<dbReference type="EMBL" id="LGRX02025793">
    <property type="protein sequence ID" value="KAK3251845.1"/>
    <property type="molecule type" value="Genomic_DNA"/>
</dbReference>
<dbReference type="Gene3D" id="3.10.580.10">
    <property type="entry name" value="CBS-domain"/>
    <property type="match status" value="1"/>
</dbReference>
<evidence type="ECO:0000313" key="13">
    <source>
        <dbReference type="Proteomes" id="UP001190700"/>
    </source>
</evidence>
<name>A0AAE0F678_9CHLO</name>
<dbReference type="GO" id="GO:0016020">
    <property type="term" value="C:membrane"/>
    <property type="evidence" value="ECO:0007669"/>
    <property type="project" value="UniProtKB-SubCell"/>
</dbReference>
<organism evidence="12 13">
    <name type="scientific">Cymbomonas tetramitiformis</name>
    <dbReference type="NCBI Taxonomy" id="36881"/>
    <lineage>
        <taxon>Eukaryota</taxon>
        <taxon>Viridiplantae</taxon>
        <taxon>Chlorophyta</taxon>
        <taxon>Pyramimonadophyceae</taxon>
        <taxon>Pyramimonadales</taxon>
        <taxon>Pyramimonadaceae</taxon>
        <taxon>Cymbomonas</taxon>
    </lineage>
</organism>
<evidence type="ECO:0000313" key="12">
    <source>
        <dbReference type="EMBL" id="KAK3251845.1"/>
    </source>
</evidence>
<dbReference type="PROSITE" id="PS51846">
    <property type="entry name" value="CNNM"/>
    <property type="match status" value="1"/>
</dbReference>
<dbReference type="InterPro" id="IPR000644">
    <property type="entry name" value="CBS_dom"/>
</dbReference>
<dbReference type="PANTHER" id="PTHR22777:SF17">
    <property type="entry name" value="UPF0053 PROTEIN SLL0260"/>
    <property type="match status" value="1"/>
</dbReference>
<evidence type="ECO:0008006" key="14">
    <source>
        <dbReference type="Google" id="ProtNLM"/>
    </source>
</evidence>
<dbReference type="PANTHER" id="PTHR22777">
    <property type="entry name" value="HEMOLYSIN-RELATED"/>
    <property type="match status" value="1"/>
</dbReference>
<evidence type="ECO:0000259" key="10">
    <source>
        <dbReference type="PROSITE" id="PS51371"/>
    </source>
</evidence>
<evidence type="ECO:0000256" key="4">
    <source>
        <dbReference type="ARBA" id="ARBA00022989"/>
    </source>
</evidence>
<keyword evidence="3" id="KW-0677">Repeat</keyword>
<dbReference type="AlphaFoldDB" id="A0AAE0F678"/>
<dbReference type="Pfam" id="PF01595">
    <property type="entry name" value="CNNM"/>
    <property type="match status" value="1"/>
</dbReference>
<dbReference type="InterPro" id="IPR044751">
    <property type="entry name" value="Ion_transp-like_CBS"/>
</dbReference>
<evidence type="ECO:0000256" key="1">
    <source>
        <dbReference type="ARBA" id="ARBA00004141"/>
    </source>
</evidence>
<comment type="subcellular location">
    <subcellularLocation>
        <location evidence="1">Membrane</location>
        <topology evidence="1">Multi-pass membrane protein</topology>
    </subcellularLocation>
</comment>
<dbReference type="InterPro" id="IPR046342">
    <property type="entry name" value="CBS_dom_sf"/>
</dbReference>
<evidence type="ECO:0000256" key="8">
    <source>
        <dbReference type="PROSITE-ProRule" id="PRU01193"/>
    </source>
</evidence>
<feature type="transmembrane region" description="Helical" evidence="9">
    <location>
        <begin position="292"/>
        <end position="311"/>
    </location>
</feature>
<evidence type="ECO:0000256" key="6">
    <source>
        <dbReference type="ARBA" id="ARBA00023136"/>
    </source>
</evidence>
<protein>
    <recommendedName>
        <fullName evidence="14">CNNM transmembrane domain-containing protein</fullName>
    </recommendedName>
</protein>
<evidence type="ECO:0000259" key="11">
    <source>
        <dbReference type="PROSITE" id="PS51846"/>
    </source>
</evidence>
<evidence type="ECO:0000256" key="9">
    <source>
        <dbReference type="SAM" id="Phobius"/>
    </source>
</evidence>
<keyword evidence="13" id="KW-1185">Reference proteome</keyword>
<evidence type="ECO:0000256" key="3">
    <source>
        <dbReference type="ARBA" id="ARBA00022737"/>
    </source>
</evidence>
<reference evidence="12 13" key="1">
    <citation type="journal article" date="2015" name="Genome Biol. Evol.">
        <title>Comparative Genomics of a Bacterivorous Green Alga Reveals Evolutionary Causalities and Consequences of Phago-Mixotrophic Mode of Nutrition.</title>
        <authorList>
            <person name="Burns J.A."/>
            <person name="Paasch A."/>
            <person name="Narechania A."/>
            <person name="Kim E."/>
        </authorList>
    </citation>
    <scope>NUCLEOTIDE SEQUENCE [LARGE SCALE GENOMIC DNA]</scope>
    <source>
        <strain evidence="12 13">PLY_AMNH</strain>
    </source>
</reference>
<evidence type="ECO:0000256" key="7">
    <source>
        <dbReference type="PROSITE-ProRule" id="PRU00703"/>
    </source>
</evidence>
<dbReference type="Pfam" id="PF00571">
    <property type="entry name" value="CBS"/>
    <property type="match status" value="1"/>
</dbReference>
<evidence type="ECO:0000256" key="5">
    <source>
        <dbReference type="ARBA" id="ARBA00023122"/>
    </source>
</evidence>
<dbReference type="SUPFAM" id="SSF54631">
    <property type="entry name" value="CBS-domain pair"/>
    <property type="match status" value="1"/>
</dbReference>
<evidence type="ECO:0000256" key="2">
    <source>
        <dbReference type="ARBA" id="ARBA00022692"/>
    </source>
</evidence>
<sequence length="554" mass="60951">MAIGLAGSLCAIKPVRSVREPYRKNSRGLKREDRSSKTRVTKLEGLASTFISRKSRADPRKVLAPVVVCKSHANSNDASEARFKACRKVPQNVQTIIQAVSCAIRLSWALKLAKQFGVTTFRVLRTSTVRARAALAPLAVFLVWAAHAAPSALASGGFGPRAGAGAAQAAAWHEVSGQLLGGTVLLIALAFFSLSETSITTLWPWKVRELAEKEGDGSPFHLVKSDISRFLTTILIGSTISAIGATALVTDAAFKVLGEGELTMVTVILTLVTLIFCEIAPKSIAVQHAAAVARFVIRPIAWLAVILYPIGRISTWICNCMFFFMSVKASGEPFVTEEELKLVLSGATKSGSLPVEEHDMINRVLDLEETPVREIMTPLVDIVAVESESNLEELRQLWLEHQYSRIPIFHSRIDNIVGIAYCHTMLQYIQSASLDEQSVAHMPQKPPYFVPESMSVWSLMREFRIRKTHMAGASPHPALPTAPSLLPCFLVELHREEWQRERQRDFRLPVCSYSIHLPLAPLPVPISYRVGLRLGCHGWRCPERSGQEAPLNAG</sequence>
<proteinExistence type="predicted"/>
<feature type="domain" description="CBS" evidence="10">
    <location>
        <begin position="376"/>
        <end position="436"/>
    </location>
</feature>
<comment type="caution">
    <text evidence="12">The sequence shown here is derived from an EMBL/GenBank/DDBJ whole genome shotgun (WGS) entry which is preliminary data.</text>
</comment>
<dbReference type="PROSITE" id="PS51371">
    <property type="entry name" value="CBS"/>
    <property type="match status" value="1"/>
</dbReference>
<keyword evidence="5 7" id="KW-0129">CBS domain</keyword>
<keyword evidence="2 8" id="KW-0812">Transmembrane</keyword>
<feature type="transmembrane region" description="Helical" evidence="9">
    <location>
        <begin position="262"/>
        <end position="280"/>
    </location>
</feature>
<dbReference type="CDD" id="cd04590">
    <property type="entry name" value="CBS_pair_CorC_HlyC_assoc"/>
    <property type="match status" value="1"/>
</dbReference>
<feature type="transmembrane region" description="Helical" evidence="9">
    <location>
        <begin position="179"/>
        <end position="203"/>
    </location>
</feature>